<dbReference type="InterPro" id="IPR050900">
    <property type="entry name" value="Transposase_IS3/IS150/IS904"/>
</dbReference>
<dbReference type="GO" id="GO:0003676">
    <property type="term" value="F:nucleic acid binding"/>
    <property type="evidence" value="ECO:0007669"/>
    <property type="project" value="InterPro"/>
</dbReference>
<dbReference type="GO" id="GO:0015074">
    <property type="term" value="P:DNA integration"/>
    <property type="evidence" value="ECO:0007669"/>
    <property type="project" value="InterPro"/>
</dbReference>
<dbReference type="InterPro" id="IPR001584">
    <property type="entry name" value="Integrase_cat-core"/>
</dbReference>
<sequence>MVANYIGGRAFWISAILLVSYRQRRLRVDPMRMAQHSRVHELFVESRSSAGSRSIMGMMREQGIAIGRFKVSRSMAELGLICKQPGSHACKRATIERVHISNRLNRQFVVGAPDRVWCGDITYVRAQGRWHYLAAVLDLFTRRVVGWAFSTRPDADLLVQALDMANEQRGRS</sequence>
<dbReference type="InterPro" id="IPR012337">
    <property type="entry name" value="RNaseH-like_sf"/>
</dbReference>
<dbReference type="OrthoDB" id="5365969at2"/>
<dbReference type="Pfam" id="PF13276">
    <property type="entry name" value="HTH_21"/>
    <property type="match status" value="1"/>
</dbReference>
<dbReference type="InterPro" id="IPR025948">
    <property type="entry name" value="HTH-like_dom"/>
</dbReference>
<evidence type="ECO:0000313" key="2">
    <source>
        <dbReference type="EMBL" id="VVE89275.1"/>
    </source>
</evidence>
<keyword evidence="3" id="KW-1185">Reference proteome</keyword>
<protein>
    <submittedName>
        <fullName evidence="2">Transposase</fullName>
    </submittedName>
</protein>
<name>A0A5E5BW82_9BURK</name>
<dbReference type="Gene3D" id="3.30.420.10">
    <property type="entry name" value="Ribonuclease H-like superfamily/Ribonuclease H"/>
    <property type="match status" value="1"/>
</dbReference>
<evidence type="ECO:0000259" key="1">
    <source>
        <dbReference type="PROSITE" id="PS50994"/>
    </source>
</evidence>
<dbReference type="SUPFAM" id="SSF53098">
    <property type="entry name" value="Ribonuclease H-like"/>
    <property type="match status" value="1"/>
</dbReference>
<feature type="domain" description="Integrase catalytic" evidence="1">
    <location>
        <begin position="109"/>
        <end position="172"/>
    </location>
</feature>
<reference evidence="2 3" key="1">
    <citation type="submission" date="2019-08" db="EMBL/GenBank/DDBJ databases">
        <authorList>
            <person name="Peeters C."/>
        </authorList>
    </citation>
    <scope>NUCLEOTIDE SEQUENCE [LARGE SCALE GENOMIC DNA]</scope>
    <source>
        <strain evidence="2 3">LMG 20603</strain>
    </source>
</reference>
<dbReference type="PANTHER" id="PTHR46889">
    <property type="entry name" value="TRANSPOSASE INSF FOR INSERTION SEQUENCE IS3B-RELATED"/>
    <property type="match status" value="1"/>
</dbReference>
<evidence type="ECO:0000313" key="3">
    <source>
        <dbReference type="Proteomes" id="UP000382040"/>
    </source>
</evidence>
<dbReference type="Pfam" id="PF00665">
    <property type="entry name" value="rve"/>
    <property type="match status" value="1"/>
</dbReference>
<organism evidence="2 3">
    <name type="scientific">Pandoraea bronchicola</name>
    <dbReference type="NCBI Taxonomy" id="2508287"/>
    <lineage>
        <taxon>Bacteria</taxon>
        <taxon>Pseudomonadati</taxon>
        <taxon>Pseudomonadota</taxon>
        <taxon>Betaproteobacteria</taxon>
        <taxon>Burkholderiales</taxon>
        <taxon>Burkholderiaceae</taxon>
        <taxon>Pandoraea</taxon>
    </lineage>
</organism>
<dbReference type="PROSITE" id="PS50994">
    <property type="entry name" value="INTEGRASE"/>
    <property type="match status" value="1"/>
</dbReference>
<dbReference type="EMBL" id="CABPST010000008">
    <property type="protein sequence ID" value="VVE89275.1"/>
    <property type="molecule type" value="Genomic_DNA"/>
</dbReference>
<dbReference type="AlphaFoldDB" id="A0A5E5BW82"/>
<dbReference type="Proteomes" id="UP000382040">
    <property type="component" value="Unassembled WGS sequence"/>
</dbReference>
<proteinExistence type="predicted"/>
<dbReference type="PANTHER" id="PTHR46889:SF4">
    <property type="entry name" value="TRANSPOSASE INSO FOR INSERTION SEQUENCE ELEMENT IS911B-RELATED"/>
    <property type="match status" value="1"/>
</dbReference>
<gene>
    <name evidence="2" type="ORF">PBR20603_03241</name>
</gene>
<dbReference type="InterPro" id="IPR036397">
    <property type="entry name" value="RNaseH_sf"/>
</dbReference>
<accession>A0A5E5BW82</accession>